<keyword evidence="7" id="KW-1015">Disulfide bond</keyword>
<accession>N4V947</accession>
<keyword evidence="3" id="KW-0479">Metal-binding</keyword>
<reference evidence="10" key="1">
    <citation type="journal article" date="2013" name="New Phytol.">
        <title>Comparative genomic and transcriptomic analyses reveal the hemibiotrophic stage shift of Colletotrichum fungi.</title>
        <authorList>
            <person name="Gan P."/>
            <person name="Ikeda K."/>
            <person name="Irieda H."/>
            <person name="Narusaka M."/>
            <person name="O'Connell R.J."/>
            <person name="Narusaka Y."/>
            <person name="Takano Y."/>
            <person name="Kubo Y."/>
            <person name="Shirasu K."/>
        </authorList>
    </citation>
    <scope>NUCLEOTIDE SEQUENCE [LARGE SCALE GENOMIC DNA]</scope>
    <source>
        <strain evidence="10">104-T / ATCC 96160 / CBS 514.97 / LARS 414 / MAFF 240422</strain>
    </source>
</reference>
<dbReference type="EMBL" id="AMCV02000035">
    <property type="protein sequence ID" value="TDZ16372.1"/>
    <property type="molecule type" value="Genomic_DNA"/>
</dbReference>
<dbReference type="EC" id="3.1.1.-" evidence="8"/>
<evidence type="ECO:0000256" key="6">
    <source>
        <dbReference type="ARBA" id="ARBA00022837"/>
    </source>
</evidence>
<evidence type="ECO:0000256" key="4">
    <source>
        <dbReference type="ARBA" id="ARBA00022729"/>
    </source>
</evidence>
<dbReference type="PANTHER" id="PTHR33938:SF8">
    <property type="entry name" value="CARBOXYLIC ESTER HYDROLASE"/>
    <property type="match status" value="1"/>
</dbReference>
<dbReference type="GO" id="GO:0030600">
    <property type="term" value="F:feruloyl esterase activity"/>
    <property type="evidence" value="ECO:0007669"/>
    <property type="project" value="UniProtKB-ARBA"/>
</dbReference>
<gene>
    <name evidence="9" type="ORF">Cob_v010729</name>
</gene>
<protein>
    <recommendedName>
        <fullName evidence="8">Carboxylic ester hydrolase</fullName>
        <ecNumber evidence="8">3.1.1.-</ecNumber>
    </recommendedName>
</protein>
<evidence type="ECO:0000256" key="8">
    <source>
        <dbReference type="RuleBase" id="RU361238"/>
    </source>
</evidence>
<sequence>MKSLLRGPESWRCLLQGLVWRSATRARIYAHHSSAASDCVAISPARLDDQPIIDDLFTQGQRVLGAANPSTAAFSQRPCEKVEIPSFDGFDVTYSLGSEVYNYTLPYLPSVPAINFCNYTLALNHHGADDIVFVSIWLPLDDWNGRFLATGGGGLAAGTFESELTEPVSKGYAAGSTDAGLTLNHTIDANSGKWALRADGTINEALIDNFSSRSIHEMALIGQAAVEVFYGVKPRHSYFRGCSQGGRQGYFAAQYEPEDFDGILANAPAINTPQVSPADFWPSVVMGNIAAPPQCVFERYQQAIIDECDPLDGAADGLISAPEKCVYDTEKLIGQEVNCSDTGGPVSITTEHAEVVDKILEGPRSSSDELLWYGNPPGASFSGLANTETNNGVTVPVPFSPAEAWMRYFVAQDPDLDTASLSFAEFEDIFDESVEKYTKPYGTDNPDLTAFKNAGGKLLTWHGLADPLITHPGTTLYWDRLQQKMGGPEALSDFYRVFLAPGAGHCSGGYGPNPVEPLAVLVDWVENGKAPDTLFAVLAENGTNITRALCPYPQSLKYRGRGSLRDAESFVCED</sequence>
<evidence type="ECO:0000256" key="1">
    <source>
        <dbReference type="ARBA" id="ARBA00006249"/>
    </source>
</evidence>
<dbReference type="HOGENOM" id="CLU_014819_3_2_1"/>
<dbReference type="AlphaFoldDB" id="N4V947"/>
<proteinExistence type="inferred from homology"/>
<organism evidence="9 10">
    <name type="scientific">Colletotrichum orbiculare (strain 104-T / ATCC 96160 / CBS 514.97 / LARS 414 / MAFF 240422)</name>
    <name type="common">Cucumber anthracnose fungus</name>
    <name type="synonym">Colletotrichum lagenarium</name>
    <dbReference type="NCBI Taxonomy" id="1213857"/>
    <lineage>
        <taxon>Eukaryota</taxon>
        <taxon>Fungi</taxon>
        <taxon>Dikarya</taxon>
        <taxon>Ascomycota</taxon>
        <taxon>Pezizomycotina</taxon>
        <taxon>Sordariomycetes</taxon>
        <taxon>Hypocreomycetidae</taxon>
        <taxon>Glomerellales</taxon>
        <taxon>Glomerellaceae</taxon>
        <taxon>Colletotrichum</taxon>
        <taxon>Colletotrichum orbiculare species complex</taxon>
    </lineage>
</organism>
<keyword evidence="4" id="KW-0732">Signal</keyword>
<dbReference type="eggNOG" id="ENOG502SH94">
    <property type="taxonomic scope" value="Eukaryota"/>
</dbReference>
<evidence type="ECO:0000313" key="10">
    <source>
        <dbReference type="Proteomes" id="UP000014480"/>
    </source>
</evidence>
<comment type="caution">
    <text evidence="9">The sequence shown here is derived from an EMBL/GenBank/DDBJ whole genome shotgun (WGS) entry which is preliminary data.</text>
</comment>
<keyword evidence="6" id="KW-0106">Calcium</keyword>
<keyword evidence="2" id="KW-0719">Serine esterase</keyword>
<evidence type="ECO:0000256" key="3">
    <source>
        <dbReference type="ARBA" id="ARBA00022723"/>
    </source>
</evidence>
<dbReference type="PANTHER" id="PTHR33938">
    <property type="entry name" value="FERULOYL ESTERASE B-RELATED"/>
    <property type="match status" value="1"/>
</dbReference>
<dbReference type="GO" id="GO:0046872">
    <property type="term" value="F:metal ion binding"/>
    <property type="evidence" value="ECO:0007669"/>
    <property type="project" value="UniProtKB-KW"/>
</dbReference>
<comment type="similarity">
    <text evidence="1 8">Belongs to the tannase family.</text>
</comment>
<reference evidence="10" key="2">
    <citation type="journal article" date="2019" name="Mol. Plant Microbe Interact.">
        <title>Genome sequence resources for four phytopathogenic fungi from the Colletotrichum orbiculare species complex.</title>
        <authorList>
            <person name="Gan P."/>
            <person name="Tsushima A."/>
            <person name="Narusaka M."/>
            <person name="Narusaka Y."/>
            <person name="Takano Y."/>
            <person name="Kubo Y."/>
            <person name="Shirasu K."/>
        </authorList>
    </citation>
    <scope>GENOME REANNOTATION</scope>
    <source>
        <strain evidence="10">104-T / ATCC 96160 / CBS 514.97 / LARS 414 / MAFF 240422</strain>
    </source>
</reference>
<evidence type="ECO:0000256" key="5">
    <source>
        <dbReference type="ARBA" id="ARBA00022801"/>
    </source>
</evidence>
<evidence type="ECO:0000256" key="7">
    <source>
        <dbReference type="ARBA" id="ARBA00023157"/>
    </source>
</evidence>
<dbReference type="STRING" id="1213857.N4V947"/>
<dbReference type="InterPro" id="IPR029058">
    <property type="entry name" value="AB_hydrolase_fold"/>
</dbReference>
<dbReference type="OrthoDB" id="3039123at2759"/>
<evidence type="ECO:0000313" key="9">
    <source>
        <dbReference type="EMBL" id="TDZ16372.1"/>
    </source>
</evidence>
<name>N4V947_COLOR</name>
<dbReference type="Proteomes" id="UP000014480">
    <property type="component" value="Unassembled WGS sequence"/>
</dbReference>
<keyword evidence="5 8" id="KW-0378">Hydrolase</keyword>
<keyword evidence="10" id="KW-1185">Reference proteome</keyword>
<dbReference type="InterPro" id="IPR011118">
    <property type="entry name" value="Tannase/feruloyl_esterase"/>
</dbReference>
<dbReference type="Pfam" id="PF07519">
    <property type="entry name" value="Tannase"/>
    <property type="match status" value="1"/>
</dbReference>
<evidence type="ECO:0000256" key="2">
    <source>
        <dbReference type="ARBA" id="ARBA00022487"/>
    </source>
</evidence>
<dbReference type="SUPFAM" id="SSF53474">
    <property type="entry name" value="alpha/beta-Hydrolases"/>
    <property type="match status" value="1"/>
</dbReference>